<feature type="domain" description="Activating transcription factor 7-interacting protein Fn3" evidence="2">
    <location>
        <begin position="259"/>
        <end position="360"/>
    </location>
</feature>
<gene>
    <name evidence="4" type="primary">LOC114439383</name>
</gene>
<dbReference type="GO" id="GO:0005634">
    <property type="term" value="C:nucleus"/>
    <property type="evidence" value="ECO:0007669"/>
    <property type="project" value="TreeGrafter"/>
</dbReference>
<dbReference type="InterPro" id="IPR056565">
    <property type="entry name" value="Fn3_ATF7IP"/>
</dbReference>
<reference evidence="4" key="1">
    <citation type="submission" date="2025-08" db="UniProtKB">
        <authorList>
            <consortium name="RefSeq"/>
        </authorList>
    </citation>
    <scope>IDENTIFICATION</scope>
</reference>
<evidence type="ECO:0000259" key="2">
    <source>
        <dbReference type="Pfam" id="PF16794"/>
    </source>
</evidence>
<dbReference type="Proteomes" id="UP000515145">
    <property type="component" value="Chromosome 8"/>
</dbReference>
<dbReference type="FunCoup" id="A0A6P7ITV3">
    <property type="interactions" value="4"/>
</dbReference>
<evidence type="ECO:0000256" key="1">
    <source>
        <dbReference type="SAM" id="MobiDB-lite"/>
    </source>
</evidence>
<dbReference type="Pfam" id="PF16794">
    <property type="entry name" value="fn3_4"/>
    <property type="match status" value="1"/>
</dbReference>
<evidence type="ECO:0000313" key="4">
    <source>
        <dbReference type="RefSeq" id="XP_028267102.1"/>
    </source>
</evidence>
<feature type="compositionally biased region" description="Pro residues" evidence="1">
    <location>
        <begin position="151"/>
        <end position="162"/>
    </location>
</feature>
<name>A0A6P7ITV3_9TELE</name>
<dbReference type="GO" id="GO:0006355">
    <property type="term" value="P:regulation of DNA-templated transcription"/>
    <property type="evidence" value="ECO:0007669"/>
    <property type="project" value="TreeGrafter"/>
</dbReference>
<keyword evidence="3" id="KW-1185">Reference proteome</keyword>
<protein>
    <submittedName>
        <fullName evidence="4">Uncharacterized protein LOC114439383 isoform X1</fullName>
    </submittedName>
</protein>
<organism evidence="3 4">
    <name type="scientific">Parambassis ranga</name>
    <name type="common">Indian glassy fish</name>
    <dbReference type="NCBI Taxonomy" id="210632"/>
    <lineage>
        <taxon>Eukaryota</taxon>
        <taxon>Metazoa</taxon>
        <taxon>Chordata</taxon>
        <taxon>Craniata</taxon>
        <taxon>Vertebrata</taxon>
        <taxon>Euteleostomi</taxon>
        <taxon>Actinopterygii</taxon>
        <taxon>Neopterygii</taxon>
        <taxon>Teleostei</taxon>
        <taxon>Neoteleostei</taxon>
        <taxon>Acanthomorphata</taxon>
        <taxon>Ovalentaria</taxon>
        <taxon>Ambassidae</taxon>
        <taxon>Parambassis</taxon>
    </lineage>
</organism>
<dbReference type="PANTHER" id="PTHR23210:SF26">
    <property type="entry name" value="ACTIVATING TRANSCRIPTION FACTOR 7-INTERACTING PROTEIN 1"/>
    <property type="match status" value="1"/>
</dbReference>
<feature type="region of interest" description="Disordered" evidence="1">
    <location>
        <begin position="147"/>
        <end position="167"/>
    </location>
</feature>
<dbReference type="AlphaFoldDB" id="A0A6P7ITV3"/>
<dbReference type="InParanoid" id="A0A6P7ITV3"/>
<evidence type="ECO:0000313" key="3">
    <source>
        <dbReference type="Proteomes" id="UP000515145"/>
    </source>
</evidence>
<dbReference type="GO" id="GO:0005667">
    <property type="term" value="C:transcription regulator complex"/>
    <property type="evidence" value="ECO:0007669"/>
    <property type="project" value="TreeGrafter"/>
</dbReference>
<proteinExistence type="predicted"/>
<dbReference type="GeneID" id="114439383"/>
<sequence>MKRSFLKSASAGARDVKKFSKSEVQTLVKQEVRRAVRQNEAKLKGLMENIQQLDSGVICERAIRRLEARLEMVEKRSVAALAHMTRLQQQSRPASADGADLLRIHPKKEPTTQTEEGGELFEMMATTKKSLKRLHEDNETLTAAIADLSQPPSPPPPAPHSPPDSKVGVIQDCLFVKEEPEQHQGHNERHYEGHHEGHNERHYEGHYEGCCDEPKPKKTKAELHIPAHTDTEQRELLYPPLPPTTFPSILSMEAAKHSIPQKPEVRLALIRNPTRLSVLWNVEKKDPSVAEMDSYTIYLTTEKVKGTCVFSDWMILGEVKAIELPMCVLVKKYKPGHKVCVAVVGKDVFARYGPYSKVSTAVMPETLG</sequence>
<accession>A0A6P7ITV3</accession>
<dbReference type="InterPro" id="IPR026085">
    <property type="entry name" value="ATF7-int"/>
</dbReference>
<dbReference type="GO" id="GO:0003712">
    <property type="term" value="F:transcription coregulator activity"/>
    <property type="evidence" value="ECO:0007669"/>
    <property type="project" value="TreeGrafter"/>
</dbReference>
<dbReference type="OrthoDB" id="2434995at2759"/>
<dbReference type="PANTHER" id="PTHR23210">
    <property type="entry name" value="ACTIVATING TRANSCRIPTION FACTOR 7 INTERACTING PROTEIN"/>
    <property type="match status" value="1"/>
</dbReference>
<dbReference type="RefSeq" id="XP_028267102.1">
    <property type="nucleotide sequence ID" value="XM_028411301.1"/>
</dbReference>